<dbReference type="Proteomes" id="UP001163104">
    <property type="component" value="Chromosome"/>
</dbReference>
<keyword evidence="1" id="KW-1133">Transmembrane helix</keyword>
<gene>
    <name evidence="2" type="ORF">OD459_03435</name>
</gene>
<reference evidence="2" key="1">
    <citation type="submission" date="2022-10" db="EMBL/GenBank/DDBJ databases">
        <title>Mechanism of multi-heavy metal repair in Cytobacillus Firmus M7.</title>
        <authorList>
            <person name="Li X."/>
            <person name="Yu C."/>
        </authorList>
    </citation>
    <scope>NUCLEOTIDE SEQUENCE</scope>
    <source>
        <strain evidence="2">M7</strain>
    </source>
</reference>
<feature type="transmembrane region" description="Helical" evidence="1">
    <location>
        <begin position="61"/>
        <end position="82"/>
    </location>
</feature>
<accession>A0AA46SJF3</accession>
<evidence type="ECO:0000313" key="2">
    <source>
        <dbReference type="EMBL" id="UYG96097.1"/>
    </source>
</evidence>
<protein>
    <submittedName>
        <fullName evidence="2">Uncharacterized protein</fullName>
    </submittedName>
</protein>
<feature type="transmembrane region" description="Helical" evidence="1">
    <location>
        <begin position="112"/>
        <end position="130"/>
    </location>
</feature>
<sequence>MLKNFLFRNYPMWQYKETIFAENILIGHPIINLMIMAIVYPVTILIFIGRYPAGLLKQAGWILLWVFLYTSIEFINLFYLNLIEHSNGWSIQWSFFFNVFMFIILRIHHNRPLAALGIGFIWIIFLWKTFEVPKDLLR</sequence>
<name>A0AA46SJF3_CYTFI</name>
<dbReference type="EMBL" id="CP107027">
    <property type="protein sequence ID" value="UYG96097.1"/>
    <property type="molecule type" value="Genomic_DNA"/>
</dbReference>
<proteinExistence type="predicted"/>
<dbReference type="InterPro" id="IPR048147">
    <property type="entry name" value="CBO0543-like"/>
</dbReference>
<feature type="transmembrane region" description="Helical" evidence="1">
    <location>
        <begin position="30"/>
        <end position="49"/>
    </location>
</feature>
<keyword evidence="1" id="KW-0472">Membrane</keyword>
<evidence type="ECO:0000313" key="3">
    <source>
        <dbReference type="Proteomes" id="UP001163104"/>
    </source>
</evidence>
<feature type="transmembrane region" description="Helical" evidence="1">
    <location>
        <begin position="88"/>
        <end position="105"/>
    </location>
</feature>
<dbReference type="NCBIfam" id="NF041644">
    <property type="entry name" value="CBO0543_fam"/>
    <property type="match status" value="1"/>
</dbReference>
<organism evidence="2 3">
    <name type="scientific">Cytobacillus firmus</name>
    <name type="common">Bacillus firmus</name>
    <dbReference type="NCBI Taxonomy" id="1399"/>
    <lineage>
        <taxon>Bacteria</taxon>
        <taxon>Bacillati</taxon>
        <taxon>Bacillota</taxon>
        <taxon>Bacilli</taxon>
        <taxon>Bacillales</taxon>
        <taxon>Bacillaceae</taxon>
        <taxon>Cytobacillus</taxon>
    </lineage>
</organism>
<dbReference type="AlphaFoldDB" id="A0AA46SJF3"/>
<keyword evidence="1" id="KW-0812">Transmembrane</keyword>
<evidence type="ECO:0000256" key="1">
    <source>
        <dbReference type="SAM" id="Phobius"/>
    </source>
</evidence>